<keyword evidence="2" id="KW-0175">Coiled coil</keyword>
<evidence type="ECO:0008006" key="6">
    <source>
        <dbReference type="Google" id="ProtNLM"/>
    </source>
</evidence>
<evidence type="ECO:0000256" key="1">
    <source>
        <dbReference type="ARBA" id="ARBA00023236"/>
    </source>
</evidence>
<dbReference type="PANTHER" id="PTHR32182:SF22">
    <property type="entry name" value="ATP-DEPENDENT ENDONUCLEASE, OLD FAMILY-RELATED"/>
    <property type="match status" value="1"/>
</dbReference>
<dbReference type="AlphaFoldDB" id="Q0RX30"/>
<dbReference type="PATRIC" id="fig|101510.16.peg.8393"/>
<organism evidence="4 5">
    <name type="scientific">Rhodococcus jostii (strain RHA1)</name>
    <dbReference type="NCBI Taxonomy" id="101510"/>
    <lineage>
        <taxon>Bacteria</taxon>
        <taxon>Bacillati</taxon>
        <taxon>Actinomycetota</taxon>
        <taxon>Actinomycetes</taxon>
        <taxon>Mycobacteriales</taxon>
        <taxon>Nocardiaceae</taxon>
        <taxon>Rhodococcus</taxon>
    </lineage>
</organism>
<gene>
    <name evidence="4" type="ordered locus">RHA1_ro09113</name>
</gene>
<evidence type="ECO:0000313" key="5">
    <source>
        <dbReference type="Proteomes" id="UP000008710"/>
    </source>
</evidence>
<dbReference type="HOGENOM" id="CLU_009013_0_0_11"/>
<evidence type="ECO:0000256" key="2">
    <source>
        <dbReference type="SAM" id="Coils"/>
    </source>
</evidence>
<keyword evidence="1" id="KW-0227">DNA damage</keyword>
<geneLocation type="plasmid" evidence="4 5">
    <name>pRHL1</name>
</geneLocation>
<dbReference type="GO" id="GO:0006302">
    <property type="term" value="P:double-strand break repair"/>
    <property type="evidence" value="ECO:0007669"/>
    <property type="project" value="TreeGrafter"/>
</dbReference>
<protein>
    <recommendedName>
        <fullName evidence="6">ATP-binding protein</fullName>
    </recommendedName>
</protein>
<dbReference type="KEGG" id="rha:RHA1_ro09113"/>
<dbReference type="Gene3D" id="3.40.50.300">
    <property type="entry name" value="P-loop containing nucleotide triphosphate hydrolases"/>
    <property type="match status" value="1"/>
</dbReference>
<dbReference type="GO" id="GO:0009432">
    <property type="term" value="P:SOS response"/>
    <property type="evidence" value="ECO:0007669"/>
    <property type="project" value="UniProtKB-KW"/>
</dbReference>
<dbReference type="GO" id="GO:0000731">
    <property type="term" value="P:DNA synthesis involved in DNA repair"/>
    <property type="evidence" value="ECO:0007669"/>
    <property type="project" value="TreeGrafter"/>
</dbReference>
<name>Q0RX30_RHOJR</name>
<accession>Q0RX30</accession>
<dbReference type="Pfam" id="PF13558">
    <property type="entry name" value="SbcC_Walker_B"/>
    <property type="match status" value="1"/>
</dbReference>
<feature type="coiled-coil region" evidence="2">
    <location>
        <begin position="290"/>
        <end position="359"/>
    </location>
</feature>
<dbReference type="SUPFAM" id="SSF52540">
    <property type="entry name" value="P-loop containing nucleoside triphosphate hydrolases"/>
    <property type="match status" value="1"/>
</dbReference>
<dbReference type="PANTHER" id="PTHR32182">
    <property type="entry name" value="DNA REPLICATION AND REPAIR PROTEIN RECF"/>
    <property type="match status" value="1"/>
</dbReference>
<feature type="coiled-coil region" evidence="2">
    <location>
        <begin position="656"/>
        <end position="683"/>
    </location>
</feature>
<evidence type="ECO:0000256" key="3">
    <source>
        <dbReference type="SAM" id="MobiDB-lite"/>
    </source>
</evidence>
<keyword evidence="1" id="KW-0742">SOS response</keyword>
<dbReference type="EMBL" id="CP000432">
    <property type="protein sequence ID" value="ABH00156.1"/>
    <property type="molecule type" value="Genomic_DNA"/>
</dbReference>
<dbReference type="InterPro" id="IPR027417">
    <property type="entry name" value="P-loop_NTPase"/>
</dbReference>
<dbReference type="Proteomes" id="UP000008710">
    <property type="component" value="Plasmid pRHL1"/>
</dbReference>
<keyword evidence="4" id="KW-0614">Plasmid</keyword>
<reference evidence="5" key="1">
    <citation type="journal article" date="2006" name="Proc. Natl. Acad. Sci. U.S.A.">
        <title>The complete genome of Rhodococcus sp. RHA1 provides insights into a catabolic powerhouse.</title>
        <authorList>
            <person name="McLeod M.P."/>
            <person name="Warren R.L."/>
            <person name="Hsiao W.W.L."/>
            <person name="Araki N."/>
            <person name="Myhre M."/>
            <person name="Fernandes C."/>
            <person name="Miyazawa D."/>
            <person name="Wong W."/>
            <person name="Lillquist A.L."/>
            <person name="Wang D."/>
            <person name="Dosanjh M."/>
            <person name="Hara H."/>
            <person name="Petrescu A."/>
            <person name="Morin R.D."/>
            <person name="Yang G."/>
            <person name="Stott J.M."/>
            <person name="Schein J.E."/>
            <person name="Shin H."/>
            <person name="Smailus D."/>
            <person name="Siddiqui A.S."/>
            <person name="Marra M.A."/>
            <person name="Jones S.J.M."/>
            <person name="Holt R."/>
            <person name="Brinkman F.S.L."/>
            <person name="Miyauchi K."/>
            <person name="Fukuda M."/>
            <person name="Davies J.E."/>
            <person name="Mohn W.W."/>
            <person name="Eltis L.D."/>
        </authorList>
    </citation>
    <scope>NUCLEOTIDE SEQUENCE [LARGE SCALE GENOMIC DNA]</scope>
    <source>
        <strain evidence="5">RHA1</strain>
    </source>
</reference>
<feature type="compositionally biased region" description="Basic and acidic residues" evidence="3">
    <location>
        <begin position="736"/>
        <end position="749"/>
    </location>
</feature>
<feature type="region of interest" description="Disordered" evidence="3">
    <location>
        <begin position="736"/>
        <end position="756"/>
    </location>
</feature>
<proteinExistence type="predicted"/>
<dbReference type="OrthoDB" id="174137at2"/>
<sequence length="1143" mass="127102">MTSTETGTLFPDTGSPQWRIESMHLLNWGGYDGYHRIDFSPGSTMISGPSGVGKSTLMDAYTALMMPSNVPFNGASNAGQGRARGGNQRNVVSYVRGKTDSVQNSSGELTDRRLRGIDARGLPCNAAAVVAVTFRHDTGAYFTAARLFFVRASISSDGELGNPLRLTIDGTVDVERLYDLFVEGLGQQGYQRKLEATFVGSKVHDTYTKFLTVAQSTLSIGRKGEGDKALALLARIQAGQQEATIDDLYKKLVFEQPSTFDTAKQALDHFSELSNSYETMQRAYDQVEVLSDIQERHDRYQRAMANASDIVALRHKDSGDTPWVLWQSSVGDAEYGAALNAAEQDLEEAEDACRRTATAFDAADRKVDELKNAIRTEGGERLDHITAELKGWSETLEQRARKEAQFHARIAHLDDVVAPANAREMSSLQLRARAFMDGHTEQLEAVTAAAREADARHADAQRAHKSVSDELDDLRTRPDSKIPAYLHQRRTELAELCGITDPRRDLPFIGELIDLHADDERWRTAAEAEMGGIGRHILYNENIRAQFVRNADRLSKGVRLRSEAVPFNASAPTSIPDPSTLAGKVQYKPGPFIGWLEGFINTTFTHECVDTADALLIDDGRKRITAHGQTRQGRSGAHGAPLPKDYVLGFSNAERIAELETEVERLTDEVHAAHQRAEQLHSQRSTMVEHRVTWEAVLDLNWTEIDTGSARAAIDALEQERDAILAASDRIAELKRQQKQAEEDRDTASEAKAVARTQRKDLNASIAALEPLAERYASTHAALVITGSVTVTDAQQSLLDKMLGLSYTGDAHTLQEAFGKVFDSITDRLADATDETFNARRALEDMFKRFKAEWDNYEWGTDIASYPNYYNHYRRLVDSDVIRHRDDFLGEVNKWTGMELGLLSSEFETERRRIIDRLHDVNAILERIPFGRDGDRLRIDPAERETPTSRHFWSSLQQFIETSSSATPMTLDVAKARYHTITQFIRQIMPADQLPRGESSQREEILDVRRHISIKAQKVDPADPGNIKGTYAEFDAKSGGEMQEMVAFIVGAALRYQLGDEQNSRPTFAPIILDEAFIKADSQFASRAVQAWITLGFQLIAGSVVDKVSAISRKVDRVILINKDTEGYSTASAFIADAPVPTS</sequence>
<dbReference type="RefSeq" id="WP_011599832.1">
    <property type="nucleotide sequence ID" value="NC_008269.1"/>
</dbReference>
<dbReference type="Pfam" id="PF13555">
    <property type="entry name" value="AAA_29"/>
    <property type="match status" value="1"/>
</dbReference>
<evidence type="ECO:0000313" key="4">
    <source>
        <dbReference type="EMBL" id="ABH00156.1"/>
    </source>
</evidence>